<proteinExistence type="predicted"/>
<keyword evidence="2" id="KW-1185">Reference proteome</keyword>
<organism evidence="1 2">
    <name type="scientific">Diabrotica balteata</name>
    <name type="common">Banded cucumber beetle</name>
    <dbReference type="NCBI Taxonomy" id="107213"/>
    <lineage>
        <taxon>Eukaryota</taxon>
        <taxon>Metazoa</taxon>
        <taxon>Ecdysozoa</taxon>
        <taxon>Arthropoda</taxon>
        <taxon>Hexapoda</taxon>
        <taxon>Insecta</taxon>
        <taxon>Pterygota</taxon>
        <taxon>Neoptera</taxon>
        <taxon>Endopterygota</taxon>
        <taxon>Coleoptera</taxon>
        <taxon>Polyphaga</taxon>
        <taxon>Cucujiformia</taxon>
        <taxon>Chrysomeloidea</taxon>
        <taxon>Chrysomelidae</taxon>
        <taxon>Galerucinae</taxon>
        <taxon>Diabroticina</taxon>
        <taxon>Diabroticites</taxon>
        <taxon>Diabrotica</taxon>
    </lineage>
</organism>
<dbReference type="AlphaFoldDB" id="A0A9P0E0Q7"/>
<name>A0A9P0E0Q7_DIABA</name>
<evidence type="ECO:0000313" key="2">
    <source>
        <dbReference type="Proteomes" id="UP001153709"/>
    </source>
</evidence>
<dbReference type="EMBL" id="CAKJVB030000001">
    <property type="protein sequence ID" value="CAH1223041.1"/>
    <property type="molecule type" value="Genomic_DNA"/>
</dbReference>
<sequence>MAQNQVDTTTQKGAQNDVHIYKHNCIENDDLFSKLDLTKRVGHGRPVITDLPVELPLLYPHGRPITKEKKFFFKVKN</sequence>
<accession>A0A9P0E0Q7</accession>
<gene>
    <name evidence="1" type="ORF">DIABBA_LOCUS2</name>
</gene>
<protein>
    <submittedName>
        <fullName evidence="1">Uncharacterized protein</fullName>
    </submittedName>
</protein>
<reference evidence="1" key="1">
    <citation type="submission" date="2022-01" db="EMBL/GenBank/DDBJ databases">
        <authorList>
            <person name="King R."/>
        </authorList>
    </citation>
    <scope>NUCLEOTIDE SEQUENCE</scope>
</reference>
<evidence type="ECO:0000313" key="1">
    <source>
        <dbReference type="EMBL" id="CAH1223041.1"/>
    </source>
</evidence>
<comment type="caution">
    <text evidence="1">The sequence shown here is derived from an EMBL/GenBank/DDBJ whole genome shotgun (WGS) entry which is preliminary data.</text>
</comment>
<dbReference type="Proteomes" id="UP001153709">
    <property type="component" value="Unassembled WGS sequence"/>
</dbReference>